<feature type="region of interest" description="Disordered" evidence="8">
    <location>
        <begin position="116"/>
        <end position="157"/>
    </location>
</feature>
<evidence type="ECO:0000256" key="7">
    <source>
        <dbReference type="SAM" id="Coils"/>
    </source>
</evidence>
<dbReference type="Pfam" id="PF04383">
    <property type="entry name" value="KilA-N"/>
    <property type="match status" value="1"/>
</dbReference>
<dbReference type="PANTHER" id="PTHR43828">
    <property type="entry name" value="ASPARAGINASE"/>
    <property type="match status" value="1"/>
</dbReference>
<dbReference type="InterPro" id="IPR002110">
    <property type="entry name" value="Ankyrin_rpt"/>
</dbReference>
<dbReference type="OrthoDB" id="6718656at2759"/>
<evidence type="ECO:0000256" key="4">
    <source>
        <dbReference type="ARBA" id="ARBA00054211"/>
    </source>
</evidence>
<gene>
    <name evidence="10" type="ORF">BABINDRAFT_161837</name>
</gene>
<dbReference type="Pfam" id="PF00023">
    <property type="entry name" value="Ank"/>
    <property type="match status" value="2"/>
</dbReference>
<protein>
    <recommendedName>
        <fullName evidence="5">Transcription factor MBP1</fullName>
    </recommendedName>
</protein>
<feature type="compositionally biased region" description="Basic residues" evidence="8">
    <location>
        <begin position="140"/>
        <end position="149"/>
    </location>
</feature>
<dbReference type="InterPro" id="IPR003163">
    <property type="entry name" value="Tscrpt_reg_HTH_APSES-type"/>
</dbReference>
<feature type="coiled-coil region" evidence="7">
    <location>
        <begin position="544"/>
        <end position="571"/>
    </location>
</feature>
<dbReference type="PROSITE" id="PS50088">
    <property type="entry name" value="ANK_REPEAT"/>
    <property type="match status" value="2"/>
</dbReference>
<evidence type="ECO:0000256" key="5">
    <source>
        <dbReference type="ARBA" id="ARBA00073969"/>
    </source>
</evidence>
<dbReference type="SMART" id="SM01252">
    <property type="entry name" value="KilA-N"/>
    <property type="match status" value="1"/>
</dbReference>
<evidence type="ECO:0000256" key="1">
    <source>
        <dbReference type="ARBA" id="ARBA00022737"/>
    </source>
</evidence>
<evidence type="ECO:0000256" key="2">
    <source>
        <dbReference type="ARBA" id="ARBA00023043"/>
    </source>
</evidence>
<dbReference type="GO" id="GO:0003677">
    <property type="term" value="F:DNA binding"/>
    <property type="evidence" value="ECO:0007669"/>
    <property type="project" value="UniProtKB-KW"/>
</dbReference>
<feature type="repeat" description="ANK" evidence="6">
    <location>
        <begin position="299"/>
        <end position="331"/>
    </location>
</feature>
<evidence type="ECO:0000313" key="10">
    <source>
        <dbReference type="EMBL" id="ODQ79437.1"/>
    </source>
</evidence>
<keyword evidence="1" id="KW-0677">Repeat</keyword>
<proteinExistence type="predicted"/>
<evidence type="ECO:0000256" key="8">
    <source>
        <dbReference type="SAM" id="MobiDB-lite"/>
    </source>
</evidence>
<feature type="domain" description="HTH APSES-type" evidence="9">
    <location>
        <begin position="7"/>
        <end position="115"/>
    </location>
</feature>
<evidence type="ECO:0000256" key="6">
    <source>
        <dbReference type="PROSITE-ProRule" id="PRU00023"/>
    </source>
</evidence>
<name>A0A1E3QR53_9ASCO</name>
<dbReference type="Gene3D" id="3.10.260.10">
    <property type="entry name" value="Transcription regulator HTH, APSES-type DNA-binding domain"/>
    <property type="match status" value="1"/>
</dbReference>
<dbReference type="AlphaFoldDB" id="A0A1E3QR53"/>
<dbReference type="SMART" id="SM00248">
    <property type="entry name" value="ANK"/>
    <property type="match status" value="3"/>
</dbReference>
<keyword evidence="2 6" id="KW-0040">ANK repeat</keyword>
<dbReference type="GO" id="GO:0001228">
    <property type="term" value="F:DNA-binding transcription activator activity, RNA polymerase II-specific"/>
    <property type="evidence" value="ECO:0007669"/>
    <property type="project" value="UniProtKB-ARBA"/>
</dbReference>
<keyword evidence="11" id="KW-1185">Reference proteome</keyword>
<evidence type="ECO:0000313" key="11">
    <source>
        <dbReference type="Proteomes" id="UP000094336"/>
    </source>
</evidence>
<evidence type="ECO:0000259" key="9">
    <source>
        <dbReference type="PROSITE" id="PS51299"/>
    </source>
</evidence>
<dbReference type="GO" id="GO:0030907">
    <property type="term" value="C:MBF transcription complex"/>
    <property type="evidence" value="ECO:0007669"/>
    <property type="project" value="TreeGrafter"/>
</dbReference>
<accession>A0A1E3QR53</accession>
<dbReference type="PROSITE" id="PS50297">
    <property type="entry name" value="ANK_REP_REGION"/>
    <property type="match status" value="2"/>
</dbReference>
<dbReference type="Gene3D" id="1.25.40.20">
    <property type="entry name" value="Ankyrin repeat-containing domain"/>
    <property type="match status" value="1"/>
</dbReference>
<dbReference type="Proteomes" id="UP000094336">
    <property type="component" value="Unassembled WGS sequence"/>
</dbReference>
<dbReference type="PROSITE" id="PS51299">
    <property type="entry name" value="HTH_APSES"/>
    <property type="match status" value="1"/>
</dbReference>
<keyword evidence="7" id="KW-0175">Coiled coil</keyword>
<feature type="repeat" description="ANK" evidence="6">
    <location>
        <begin position="417"/>
        <end position="449"/>
    </location>
</feature>
<dbReference type="SUPFAM" id="SSF54616">
    <property type="entry name" value="DNA-binding domain of Mlu1-box binding protein MBP1"/>
    <property type="match status" value="1"/>
</dbReference>
<dbReference type="FunFam" id="3.10.260.10:FF:000004">
    <property type="entry name" value="Transcription factor MBP1"/>
    <property type="match status" value="1"/>
</dbReference>
<dbReference type="InterPro" id="IPR051642">
    <property type="entry name" value="SWI6-like"/>
</dbReference>
<dbReference type="SUPFAM" id="SSF48403">
    <property type="entry name" value="Ankyrin repeat"/>
    <property type="match status" value="1"/>
</dbReference>
<dbReference type="GO" id="GO:0033309">
    <property type="term" value="C:SBF transcription complex"/>
    <property type="evidence" value="ECO:0007669"/>
    <property type="project" value="TreeGrafter"/>
</dbReference>
<dbReference type="EMBL" id="KV454432">
    <property type="protein sequence ID" value="ODQ79437.1"/>
    <property type="molecule type" value="Genomic_DNA"/>
</dbReference>
<feature type="compositionally biased region" description="Basic and acidic residues" evidence="8">
    <location>
        <begin position="501"/>
        <end position="510"/>
    </location>
</feature>
<feature type="compositionally biased region" description="Basic and acidic residues" evidence="8">
    <location>
        <begin position="470"/>
        <end position="488"/>
    </location>
</feature>
<dbReference type="InterPro" id="IPR018004">
    <property type="entry name" value="KilA/APSES_HTH"/>
</dbReference>
<keyword evidence="3" id="KW-0238">DNA-binding</keyword>
<dbReference type="InterPro" id="IPR036887">
    <property type="entry name" value="HTH_APSES_sf"/>
</dbReference>
<dbReference type="RefSeq" id="XP_018984765.1">
    <property type="nucleotide sequence ID" value="XM_019129034.1"/>
</dbReference>
<dbReference type="GeneID" id="30146887"/>
<dbReference type="STRING" id="984486.A0A1E3QR53"/>
<dbReference type="InterPro" id="IPR036770">
    <property type="entry name" value="Ankyrin_rpt-contain_sf"/>
</dbReference>
<reference evidence="11" key="1">
    <citation type="submission" date="2016-05" db="EMBL/GenBank/DDBJ databases">
        <title>Comparative genomics of biotechnologically important yeasts.</title>
        <authorList>
            <consortium name="DOE Joint Genome Institute"/>
            <person name="Riley R."/>
            <person name="Haridas S."/>
            <person name="Wolfe K.H."/>
            <person name="Lopes M.R."/>
            <person name="Hittinger C.T."/>
            <person name="Goker M."/>
            <person name="Salamov A."/>
            <person name="Wisecaver J."/>
            <person name="Long T.M."/>
            <person name="Aerts A.L."/>
            <person name="Barry K."/>
            <person name="Choi C."/>
            <person name="Clum A."/>
            <person name="Coughlan A.Y."/>
            <person name="Deshpande S."/>
            <person name="Douglass A.P."/>
            <person name="Hanson S.J."/>
            <person name="Klenk H.-P."/>
            <person name="Labutti K."/>
            <person name="Lapidus A."/>
            <person name="Lindquist E."/>
            <person name="Lipzen A."/>
            <person name="Meier-Kolthoff J.P."/>
            <person name="Ohm R.A."/>
            <person name="Otillar R.P."/>
            <person name="Pangilinan J."/>
            <person name="Peng Y."/>
            <person name="Rokas A."/>
            <person name="Rosa C.A."/>
            <person name="Scheuner C."/>
            <person name="Sibirny A.A."/>
            <person name="Slot J.C."/>
            <person name="Stielow J.B."/>
            <person name="Sun H."/>
            <person name="Kurtzman C.P."/>
            <person name="Blackwell M."/>
            <person name="Grigoriev I.V."/>
            <person name="Jeffries T.W."/>
        </authorList>
    </citation>
    <scope>NUCLEOTIDE SEQUENCE [LARGE SCALE GENOMIC DNA]</scope>
    <source>
        <strain evidence="11">NRRL Y-12698</strain>
    </source>
</reference>
<feature type="region of interest" description="Disordered" evidence="8">
    <location>
        <begin position="470"/>
        <end position="528"/>
    </location>
</feature>
<comment type="function">
    <text evidence="4">Binds to MCB elements (Mlu I cell cycle box) found in the promoter of most DNA synthesis genes. Transcriptional activation by MBF has an important role in the transition from G1 to S phase. It may have a dual role in that it behaves as an activator of transcription at the G1-S boundary and as a repressor during other stages of the cell cycle.</text>
</comment>
<evidence type="ECO:0000256" key="3">
    <source>
        <dbReference type="ARBA" id="ARBA00023125"/>
    </source>
</evidence>
<sequence length="701" mass="77379">MSVPENLFVATYSNVDVYESIVKENSLMRRCKDDWVNATQILKIADFPKPQRTKILEREIQTGTHEKVQGGYGKFQGTWVPLDIAQKLAVQYGLMAMVPVLTFDATAIDPATIPKKVKGSASANPSPKKQKRPKEETPKKPKAAAKKGKPLSLVPEGMKPPTQEEFLYLFHLQGTPVNGTVAPQGITANGATIPKAKMANGGQINGHIPAAETSYENSYLHHPDVAELKSELYPRELMYSYPSAPPTAKQYSESHPEPDLAVLYANTLLEFFSQENSPIPPFILHPPHDFNINDAIDDEGHTPLHWASSIGNLQLMEIILKNGGDPHKPNKHGMNCLSKLTSFNNSYDMRNFGQILELLESCVYEPDMNGRTPVHYVCQFSRNKSKHKSLVYYLRAILDAAAARDMLAAVLDHQDVNGEAALHLAAKASNRAVIQTLIRAGARADLANIHGETPDDLLKRLDSTLTSEFERVSVEDKENRKEAAEKTPENVPADSGIAGRLDTDKLKSDKTINNSEPSAPREPPTPQHLHSVLDALEVTLAVELSDTSRELADAEKLLQSMDAEIAESQEKFQILSNSIGTLPNMRQQLLAVQAEYLAKESHLSRLYERSQAFQLAKFVQIEESARAAHVARGGATDAHALTMLQLARAQTVKEIVAHLSQQNVNPKMNNYRKLISISCGLHVSEIEEMLDGIAQALMATE</sequence>
<organism evidence="10 11">
    <name type="scientific">Babjeviella inositovora NRRL Y-12698</name>
    <dbReference type="NCBI Taxonomy" id="984486"/>
    <lineage>
        <taxon>Eukaryota</taxon>
        <taxon>Fungi</taxon>
        <taxon>Dikarya</taxon>
        <taxon>Ascomycota</taxon>
        <taxon>Saccharomycotina</taxon>
        <taxon>Pichiomycetes</taxon>
        <taxon>Serinales incertae sedis</taxon>
        <taxon>Babjeviella</taxon>
    </lineage>
</organism>
<dbReference type="PANTHER" id="PTHR43828:SF7">
    <property type="entry name" value="REGULATORY PROTEIN SWI4"/>
    <property type="match status" value="1"/>
</dbReference>